<reference evidence="2" key="2">
    <citation type="submission" date="2013-03" db="EMBL/GenBank/DDBJ databases">
        <title>The Cellulophaga phages: a novel, diverse, and globally ubiquitous model system.</title>
        <authorList>
            <person name="Holmfeldt K."/>
            <person name="Solonenko N."/>
            <person name="Shah M."/>
            <person name="Corrier K."/>
            <person name="Riemann L."/>
            <person name="VerBerkmoes N.C."/>
            <person name="Sullivan M.B."/>
        </authorList>
    </citation>
    <scope>NUCLEOTIDE SEQUENCE [LARGE SCALE GENOMIC DNA]</scope>
</reference>
<evidence type="ECO:0000313" key="2">
    <source>
        <dbReference type="Proteomes" id="UP000014727"/>
    </source>
</evidence>
<keyword evidence="2" id="KW-1185">Reference proteome</keyword>
<name>S0A0F8_9CAUD</name>
<organism evidence="1 2">
    <name type="scientific">Cellulophaga phage phi46:3</name>
    <dbReference type="NCBI Taxonomy" id="1327985"/>
    <lineage>
        <taxon>Viruses</taxon>
        <taxon>Duplodnaviria</taxon>
        <taxon>Heunggongvirae</taxon>
        <taxon>Uroviricota</taxon>
        <taxon>Caudoviricetes</taxon>
        <taxon>Pachyviridae</taxon>
        <taxon>Bacelvirus</taxon>
        <taxon>Bacelvirus phi46tres</taxon>
    </lineage>
</organism>
<evidence type="ECO:0000313" key="1">
    <source>
        <dbReference type="EMBL" id="AGO48861.1"/>
    </source>
</evidence>
<proteinExistence type="predicted"/>
<dbReference type="OrthoDB" id="11525at10239"/>
<protein>
    <submittedName>
        <fullName evidence="1">Structural protein</fullName>
    </submittedName>
</protein>
<sequence length="228" mass="24628">MAVGTAALIAGGIGAAQGGFQLFQGIKQTKEAKEAEANFERQELENVYEDQGISTIGSNLMREESGRTSASLVDASRNAGIRGVFGAIPKIASQTNSQNRESQLYLDNQVQNRNRLVAQDNQRIQGMQEARDNQELQGIGQLRQTGQENTFSGIRGIGNSAMSITNGLSEITPKIDSAVVSDTAQAQSNTLAPTGNINITGNLSGLQRYQQMKQEEELYKSYLTRGIV</sequence>
<dbReference type="GeneID" id="16797353"/>
<reference evidence="1 2" key="1">
    <citation type="journal article" date="2013" name="Proc. Natl. Acad. Sci. U.S.A.">
        <title>Twelve previously unknown phage genera are ubiquitous in global oceans.</title>
        <authorList>
            <person name="Holmfeldt K."/>
            <person name="Solonenko N."/>
            <person name="Shah M."/>
            <person name="Corrier K."/>
            <person name="Riemann L."/>
            <person name="Verberkmoes N.C."/>
            <person name="Sullivan M.B."/>
        </authorList>
    </citation>
    <scope>NUCLEOTIDE SEQUENCE [LARGE SCALE GENOMIC DNA]</scope>
    <source>
        <strain evidence="1">Phi46:3</strain>
    </source>
</reference>
<dbReference type="Proteomes" id="UP000014727">
    <property type="component" value="Segment"/>
</dbReference>
<dbReference type="EMBL" id="KC821622">
    <property type="protein sequence ID" value="AGO48861.1"/>
    <property type="molecule type" value="Genomic_DNA"/>
</dbReference>
<dbReference type="KEGG" id="vg:16797353"/>
<dbReference type="RefSeq" id="YP_008241160.1">
    <property type="nucleotide sequence ID" value="NC_021792.1"/>
</dbReference>
<accession>S0A0F8</accession>
<gene>
    <name evidence="1" type="ORF">Phi46:3_gp117</name>
</gene>